<dbReference type="GO" id="GO:0006355">
    <property type="term" value="P:regulation of DNA-templated transcription"/>
    <property type="evidence" value="ECO:0007669"/>
    <property type="project" value="InterPro"/>
</dbReference>
<dbReference type="Proteomes" id="UP000077748">
    <property type="component" value="Chromosome"/>
</dbReference>
<dbReference type="EMBL" id="CP015878">
    <property type="protein sequence ID" value="ANI16794.1"/>
    <property type="molecule type" value="Genomic_DNA"/>
</dbReference>
<dbReference type="RefSeq" id="WP_064584047.1">
    <property type="nucleotide sequence ID" value="NZ_CP015878.1"/>
</dbReference>
<protein>
    <submittedName>
        <fullName evidence="1">Transcriptional regulator PrtN</fullName>
    </submittedName>
</protein>
<name>A0A1A9KH19_9PSED</name>
<proteinExistence type="predicted"/>
<reference evidence="1 2" key="1">
    <citation type="submission" date="2016-05" db="EMBL/GenBank/DDBJ databases">
        <title>Genome Sequence of Pseudomonas citronellolis Strain SJTE-3, an Estrogens and Persistent Organic Pollutants degradation strain.</title>
        <authorList>
            <person name="Liang R."/>
        </authorList>
    </citation>
    <scope>NUCLEOTIDE SEQUENCE [LARGE SCALE GENOMIC DNA]</scope>
    <source>
        <strain evidence="1 2">SJTE-3</strain>
    </source>
</reference>
<dbReference type="AlphaFoldDB" id="A0A1A9KH19"/>
<dbReference type="Pfam" id="PF11112">
    <property type="entry name" value="PyocinActivator"/>
    <property type="match status" value="1"/>
</dbReference>
<dbReference type="InterPro" id="IPR020518">
    <property type="entry name" value="Tscrpt_reg_PrtN"/>
</dbReference>
<gene>
    <name evidence="1" type="ORF">A9C11_23725</name>
</gene>
<organism evidence="1 2">
    <name type="scientific">Pseudomonas citronellolis</name>
    <dbReference type="NCBI Taxonomy" id="53408"/>
    <lineage>
        <taxon>Bacteria</taxon>
        <taxon>Pseudomonadati</taxon>
        <taxon>Pseudomonadota</taxon>
        <taxon>Gammaproteobacteria</taxon>
        <taxon>Pseudomonadales</taxon>
        <taxon>Pseudomonadaceae</taxon>
        <taxon>Pseudomonas</taxon>
    </lineage>
</organism>
<evidence type="ECO:0000313" key="2">
    <source>
        <dbReference type="Proteomes" id="UP000077748"/>
    </source>
</evidence>
<accession>A0A1A9KH19</accession>
<evidence type="ECO:0000313" key="1">
    <source>
        <dbReference type="EMBL" id="ANI16794.1"/>
    </source>
</evidence>
<sequence>MTTLEQLYQQWGTATLTLTQVRAAYFPHLKTDKRLRALIKSGEVALVTRKLTTSRLEEPLVYLTDLAEFLDAKGIQAA</sequence>